<feature type="chain" id="PRO_5046119368" evidence="2">
    <location>
        <begin position="32"/>
        <end position="124"/>
    </location>
</feature>
<evidence type="ECO:0000256" key="1">
    <source>
        <dbReference type="SAM" id="MobiDB-lite"/>
    </source>
</evidence>
<comment type="caution">
    <text evidence="3">The sequence shown here is derived from an EMBL/GenBank/DDBJ whole genome shotgun (WGS) entry which is preliminary data.</text>
</comment>
<name>A0ABU0YQL4_9PROT</name>
<evidence type="ECO:0000313" key="4">
    <source>
        <dbReference type="Proteomes" id="UP001230156"/>
    </source>
</evidence>
<protein>
    <submittedName>
        <fullName evidence="3">Uncharacterized protein</fullName>
    </submittedName>
</protein>
<reference evidence="4" key="1">
    <citation type="submission" date="2023-08" db="EMBL/GenBank/DDBJ databases">
        <title>Rhodospirillaceae gen. nov., a novel taxon isolated from the Yangtze River Yuezi River estuary sludge.</title>
        <authorList>
            <person name="Ruan L."/>
        </authorList>
    </citation>
    <scope>NUCLEOTIDE SEQUENCE [LARGE SCALE GENOMIC DNA]</scope>
    <source>
        <strain evidence="4">R-7</strain>
    </source>
</reference>
<accession>A0ABU0YQL4</accession>
<sequence>MTKASVKGWMGSGAAALLLSLALLHAVPAGAQETPEQFDAANAENRRHSEAQNQLRNQAHDLRTDRGNALLQCQGAGSAAAQGACSSNVEINTRQRDLDLNNQFIRERNSHNQILKGIGVHRVP</sequence>
<proteinExistence type="predicted"/>
<organism evidence="3 4">
    <name type="scientific">Dongia sedimenti</name>
    <dbReference type="NCBI Taxonomy" id="3064282"/>
    <lineage>
        <taxon>Bacteria</taxon>
        <taxon>Pseudomonadati</taxon>
        <taxon>Pseudomonadota</taxon>
        <taxon>Alphaproteobacteria</taxon>
        <taxon>Rhodospirillales</taxon>
        <taxon>Dongiaceae</taxon>
        <taxon>Dongia</taxon>
    </lineage>
</organism>
<evidence type="ECO:0000313" key="3">
    <source>
        <dbReference type="EMBL" id="MDQ7249492.1"/>
    </source>
</evidence>
<evidence type="ECO:0000256" key="2">
    <source>
        <dbReference type="SAM" id="SignalP"/>
    </source>
</evidence>
<gene>
    <name evidence="3" type="ORF">Q8A70_17525</name>
</gene>
<dbReference type="RefSeq" id="WP_379957521.1">
    <property type="nucleotide sequence ID" value="NZ_JAUYVI010000005.1"/>
</dbReference>
<dbReference type="Proteomes" id="UP001230156">
    <property type="component" value="Unassembled WGS sequence"/>
</dbReference>
<feature type="region of interest" description="Disordered" evidence="1">
    <location>
        <begin position="34"/>
        <end position="58"/>
    </location>
</feature>
<keyword evidence="4" id="KW-1185">Reference proteome</keyword>
<feature type="signal peptide" evidence="2">
    <location>
        <begin position="1"/>
        <end position="31"/>
    </location>
</feature>
<keyword evidence="2" id="KW-0732">Signal</keyword>
<dbReference type="EMBL" id="JAUYVI010000005">
    <property type="protein sequence ID" value="MDQ7249492.1"/>
    <property type="molecule type" value="Genomic_DNA"/>
</dbReference>